<proteinExistence type="predicted"/>
<sequence>MTDPCFDAFRTQALAAGFTEVLERAWAPDTVVGPHTHPFEASALLVAGDMWLTVEGSTRHLLPGDRFELVAGVLHAERYGPQGATYWVARR</sequence>
<dbReference type="Gene3D" id="2.60.120.10">
    <property type="entry name" value="Jelly Rolls"/>
    <property type="match status" value="1"/>
</dbReference>
<dbReference type="RefSeq" id="WP_347611710.1">
    <property type="nucleotide sequence ID" value="NZ_JBDPZC010000008.1"/>
</dbReference>
<dbReference type="InterPro" id="IPR014710">
    <property type="entry name" value="RmlC-like_jellyroll"/>
</dbReference>
<dbReference type="EMBL" id="JBDPZC010000008">
    <property type="protein sequence ID" value="MEO3714628.1"/>
    <property type="molecule type" value="Genomic_DNA"/>
</dbReference>
<dbReference type="SUPFAM" id="SSF51182">
    <property type="entry name" value="RmlC-like cupins"/>
    <property type="match status" value="1"/>
</dbReference>
<dbReference type="InterPro" id="IPR011051">
    <property type="entry name" value="RmlC_Cupin_sf"/>
</dbReference>
<name>A0ABV0GHS9_9BURK</name>
<reference evidence="1 2" key="1">
    <citation type="submission" date="2024-05" db="EMBL/GenBank/DDBJ databases">
        <title>Roseateles sp. 2.12 16S ribosomal RNA gene Genome sequencing and assembly.</title>
        <authorList>
            <person name="Woo H."/>
        </authorList>
    </citation>
    <scope>NUCLEOTIDE SEQUENCE [LARGE SCALE GENOMIC DNA]</scope>
    <source>
        <strain evidence="1 2">2.12</strain>
    </source>
</reference>
<protein>
    <submittedName>
        <fullName evidence="1">AraC family transcriptional regulator</fullName>
    </submittedName>
</protein>
<dbReference type="Proteomes" id="UP001462640">
    <property type="component" value="Unassembled WGS sequence"/>
</dbReference>
<comment type="caution">
    <text evidence="1">The sequence shown here is derived from an EMBL/GenBank/DDBJ whole genome shotgun (WGS) entry which is preliminary data.</text>
</comment>
<accession>A0ABV0GHS9</accession>
<organism evidence="1 2">
    <name type="scientific">Roseateles flavus</name>
    <dbReference type="NCBI Taxonomy" id="3149041"/>
    <lineage>
        <taxon>Bacteria</taxon>
        <taxon>Pseudomonadati</taxon>
        <taxon>Pseudomonadota</taxon>
        <taxon>Betaproteobacteria</taxon>
        <taxon>Burkholderiales</taxon>
        <taxon>Sphaerotilaceae</taxon>
        <taxon>Roseateles</taxon>
    </lineage>
</organism>
<evidence type="ECO:0000313" key="1">
    <source>
        <dbReference type="EMBL" id="MEO3714628.1"/>
    </source>
</evidence>
<keyword evidence="2" id="KW-1185">Reference proteome</keyword>
<gene>
    <name evidence="1" type="ORF">ABDJ40_17805</name>
</gene>
<evidence type="ECO:0000313" key="2">
    <source>
        <dbReference type="Proteomes" id="UP001462640"/>
    </source>
</evidence>